<organism evidence="10 11">
    <name type="scientific">Theileria orientalis</name>
    <dbReference type="NCBI Taxonomy" id="68886"/>
    <lineage>
        <taxon>Eukaryota</taxon>
        <taxon>Sar</taxon>
        <taxon>Alveolata</taxon>
        <taxon>Apicomplexa</taxon>
        <taxon>Aconoidasida</taxon>
        <taxon>Piroplasmida</taxon>
        <taxon>Theileriidae</taxon>
        <taxon>Theileria</taxon>
    </lineage>
</organism>
<proteinExistence type="inferred from homology"/>
<dbReference type="SUPFAM" id="SSF50104">
    <property type="entry name" value="Translation proteins SH3-like domain"/>
    <property type="match status" value="1"/>
</dbReference>
<dbReference type="AlphaFoldDB" id="A0A976QS75"/>
<evidence type="ECO:0000256" key="7">
    <source>
        <dbReference type="RuleBase" id="RU003477"/>
    </source>
</evidence>
<dbReference type="InterPro" id="IPR041988">
    <property type="entry name" value="Ribosomal_uL24_KOW"/>
</dbReference>
<dbReference type="InterPro" id="IPR003256">
    <property type="entry name" value="Ribosomal_uL24"/>
</dbReference>
<feature type="compositionally biased region" description="Polar residues" evidence="8">
    <location>
        <begin position="325"/>
        <end position="334"/>
    </location>
</feature>
<feature type="compositionally biased region" description="Polar residues" evidence="8">
    <location>
        <begin position="141"/>
        <end position="152"/>
    </location>
</feature>
<dbReference type="InterPro" id="IPR057264">
    <property type="entry name" value="Ribosomal_uL24_C"/>
</dbReference>
<feature type="region of interest" description="Disordered" evidence="8">
    <location>
        <begin position="254"/>
        <end position="275"/>
    </location>
</feature>
<evidence type="ECO:0000256" key="2">
    <source>
        <dbReference type="ARBA" id="ARBA00010618"/>
    </source>
</evidence>
<reference evidence="10" key="1">
    <citation type="submission" date="2022-07" db="EMBL/GenBank/DDBJ databases">
        <title>Evaluation of T. orientalis genome assembly methods using nanopore sequencing and analysis of variation between genomes.</title>
        <authorList>
            <person name="Yam J."/>
            <person name="Micallef M.L."/>
            <person name="Liu M."/>
            <person name="Djordjevic S.P."/>
            <person name="Bogema D.R."/>
            <person name="Jenkins C."/>
        </authorList>
    </citation>
    <scope>NUCLEOTIDE SEQUENCE</scope>
    <source>
        <strain evidence="10">Fish Creek</strain>
    </source>
</reference>
<evidence type="ECO:0000259" key="9">
    <source>
        <dbReference type="SMART" id="SM00739"/>
    </source>
</evidence>
<feature type="region of interest" description="Disordered" evidence="8">
    <location>
        <begin position="81"/>
        <end position="189"/>
    </location>
</feature>
<dbReference type="GO" id="GO:0006412">
    <property type="term" value="P:translation"/>
    <property type="evidence" value="ECO:0007669"/>
    <property type="project" value="InterPro"/>
</dbReference>
<gene>
    <name evidence="10" type="ORF">MACJ_001128</name>
</gene>
<dbReference type="Pfam" id="PF00467">
    <property type="entry name" value="KOW"/>
    <property type="match status" value="1"/>
</dbReference>
<evidence type="ECO:0000256" key="3">
    <source>
        <dbReference type="ARBA" id="ARBA00011838"/>
    </source>
</evidence>
<protein>
    <recommendedName>
        <fullName evidence="6">Large ribosomal subunit protein uL24c</fullName>
    </recommendedName>
</protein>
<evidence type="ECO:0000256" key="6">
    <source>
        <dbReference type="ARBA" id="ARBA00035282"/>
    </source>
</evidence>
<evidence type="ECO:0000256" key="8">
    <source>
        <dbReference type="SAM" id="MobiDB-lite"/>
    </source>
</evidence>
<dbReference type="GO" id="GO:0003735">
    <property type="term" value="F:structural constituent of ribosome"/>
    <property type="evidence" value="ECO:0007669"/>
    <property type="project" value="InterPro"/>
</dbReference>
<feature type="region of interest" description="Disordered" evidence="8">
    <location>
        <begin position="289"/>
        <end position="361"/>
    </location>
</feature>
<keyword evidence="5 7" id="KW-0687">Ribonucleoprotein</keyword>
<dbReference type="InterPro" id="IPR005824">
    <property type="entry name" value="KOW"/>
</dbReference>
<dbReference type="Pfam" id="PF17136">
    <property type="entry name" value="ribosomal_L24"/>
    <property type="match status" value="1"/>
</dbReference>
<dbReference type="HAMAP" id="MF_01326_B">
    <property type="entry name" value="Ribosomal_uL24_B"/>
    <property type="match status" value="1"/>
</dbReference>
<feature type="domain" description="KOW" evidence="9">
    <location>
        <begin position="423"/>
        <end position="450"/>
    </location>
</feature>
<dbReference type="InterPro" id="IPR005825">
    <property type="entry name" value="Ribosomal_uL24_CS"/>
</dbReference>
<dbReference type="InterPro" id="IPR008991">
    <property type="entry name" value="Translation_prot_SH3-like_sf"/>
</dbReference>
<dbReference type="GO" id="GO:0005840">
    <property type="term" value="C:ribosome"/>
    <property type="evidence" value="ECO:0007669"/>
    <property type="project" value="UniProtKB-KW"/>
</dbReference>
<name>A0A976QS75_THEOR</name>
<comment type="similarity">
    <text evidence="2 7">Belongs to the universal ribosomal protein uL24 family.</text>
</comment>
<dbReference type="NCBIfam" id="TIGR01079">
    <property type="entry name" value="rplX_bact"/>
    <property type="match status" value="1"/>
</dbReference>
<feature type="compositionally biased region" description="Low complexity" evidence="8">
    <location>
        <begin position="299"/>
        <end position="309"/>
    </location>
</feature>
<dbReference type="GO" id="GO:0003723">
    <property type="term" value="F:RNA binding"/>
    <property type="evidence" value="ECO:0007669"/>
    <property type="project" value="InterPro"/>
</dbReference>
<comment type="function">
    <text evidence="1">One of two assembly initiator proteins, it binds directly to the 5'-end of the 23S rRNA, where it nucleates assembly of the 50S subunit.</text>
</comment>
<accession>A0A976QS75</accession>
<feature type="compositionally biased region" description="Basic and acidic residues" evidence="8">
    <location>
        <begin position="155"/>
        <end position="189"/>
    </location>
</feature>
<dbReference type="PROSITE" id="PS01108">
    <property type="entry name" value="RIBOSOMAL_L24"/>
    <property type="match status" value="1"/>
</dbReference>
<feature type="compositionally biased region" description="Basic and acidic residues" evidence="8">
    <location>
        <begin position="351"/>
        <end position="361"/>
    </location>
</feature>
<keyword evidence="4 7" id="KW-0689">Ribosomal protein</keyword>
<dbReference type="Proteomes" id="UP000244803">
    <property type="component" value="Chromosome 2"/>
</dbReference>
<evidence type="ECO:0000313" key="10">
    <source>
        <dbReference type="EMBL" id="UKJ90197.2"/>
    </source>
</evidence>
<dbReference type="Gene3D" id="2.30.30.30">
    <property type="match status" value="1"/>
</dbReference>
<dbReference type="GO" id="GO:1990904">
    <property type="term" value="C:ribonucleoprotein complex"/>
    <property type="evidence" value="ECO:0007669"/>
    <property type="project" value="UniProtKB-KW"/>
</dbReference>
<dbReference type="EMBL" id="CP056068">
    <property type="protein sequence ID" value="UKJ90197.2"/>
    <property type="molecule type" value="Genomic_DNA"/>
</dbReference>
<sequence>MKVEMQSGSSEFEDLDDANWFRRSSPFEPRKNIWNNQGRTVTNRVSSAFFSGKQSRPNDDDFEFVITKSRNAMKVKRPNIETNDNYRRFNNGAASGEHDNTRFSRSTETPFVKPRDDNRRNKVYKPVPHPGLQRNIDFNPFDSTSEESSGNTEPYKPRRYSEGDKYNEHPKRRNDRYSDSKDGLYSRPRGESFEEADFTRNTMVHSRYSRRYKYTPGCTVIFTKIKVFFKSVGFKIKRCITRSKTYISRMMQNRKQRTRARKFTQATHYTSGKARERLLANQDYVDEYTAGDEEPNGMSSNRSSRSSRSAQSPTVYRKKLDVPFNSRSNSTSSFEDLETKRSRKPKFPNFKPKDFKRSKFPDPKRFMQHVKLHSFPDGLTTNSNTVLSEHTHTDNDISTNGFIYSQTRGPKIVKPRDIIKKWKIRPGDTVVVISGKDKGKTGEVLMCDKFRNQVKVKGCNMRKLLVDSQVVQIEKKIHYSNVQLVDKLLNVGTRVTIKYTPDNKPLRVSKKSGYVIPWPEKKKREPREVVEGEKDTKPEEALRRTYDYHKDIISMSLLRQTMSKYNREIS</sequence>
<evidence type="ECO:0000256" key="1">
    <source>
        <dbReference type="ARBA" id="ARBA00004072"/>
    </source>
</evidence>
<dbReference type="CDD" id="cd06089">
    <property type="entry name" value="KOW_RPL26"/>
    <property type="match status" value="1"/>
</dbReference>
<comment type="subunit">
    <text evidence="3">Part of the 50S ribosomal subunit.</text>
</comment>
<dbReference type="InterPro" id="IPR014722">
    <property type="entry name" value="Rib_uL2_dom2"/>
</dbReference>
<evidence type="ECO:0000256" key="4">
    <source>
        <dbReference type="ARBA" id="ARBA00022980"/>
    </source>
</evidence>
<dbReference type="SMART" id="SM00739">
    <property type="entry name" value="KOW"/>
    <property type="match status" value="1"/>
</dbReference>
<evidence type="ECO:0000256" key="5">
    <source>
        <dbReference type="ARBA" id="ARBA00023274"/>
    </source>
</evidence>
<dbReference type="OrthoDB" id="359154at2759"/>
<evidence type="ECO:0000313" key="11">
    <source>
        <dbReference type="Proteomes" id="UP000244803"/>
    </source>
</evidence>
<dbReference type="PANTHER" id="PTHR12903">
    <property type="entry name" value="MITOCHONDRIAL RIBOSOMAL PROTEIN L24"/>
    <property type="match status" value="1"/>
</dbReference>